<reference evidence="1 2" key="1">
    <citation type="submission" date="2018-07" db="EMBL/GenBank/DDBJ databases">
        <title>Comparative genomes isolates from brazilian mangrove.</title>
        <authorList>
            <person name="De Araujo J.E."/>
            <person name="Taketani R.G."/>
            <person name="Silva M.C.P."/>
            <person name="Lourenco M.V."/>
            <person name="Oliveira V.M."/>
            <person name="Andreote F.D."/>
        </authorList>
    </citation>
    <scope>NUCLEOTIDE SEQUENCE [LARGE SCALE GENOMIC DNA]</scope>
    <source>
        <strain evidence="1 2">HEX PRIS-MGV</strain>
    </source>
</reference>
<dbReference type="Proteomes" id="UP000253562">
    <property type="component" value="Unassembled WGS sequence"/>
</dbReference>
<dbReference type="EMBL" id="QPEX01000037">
    <property type="protein sequence ID" value="RCS43990.1"/>
    <property type="molecule type" value="Genomic_DNA"/>
</dbReference>
<accession>A0A368KMW3</accession>
<gene>
    <name evidence="1" type="ORF">DTL42_18580</name>
</gene>
<evidence type="ECO:0000313" key="2">
    <source>
        <dbReference type="Proteomes" id="UP000253562"/>
    </source>
</evidence>
<name>A0A368KMW3_9BACT</name>
<protein>
    <submittedName>
        <fullName evidence="1">Uncharacterized protein</fullName>
    </submittedName>
</protein>
<comment type="caution">
    <text evidence="1">The sequence shown here is derived from an EMBL/GenBank/DDBJ whole genome shotgun (WGS) entry which is preliminary data.</text>
</comment>
<sequence>MELPDSPQVFLRQLRLRLLHRDLRRLSRFEGLQLGRLSRLPRLAAFFSWGGTPDGRGLLGFLLKLLFTSNLSMTLHGFGNSTDSKTSS</sequence>
<dbReference type="RefSeq" id="WP_114370762.1">
    <property type="nucleotide sequence ID" value="NZ_QPEX01000037.1"/>
</dbReference>
<dbReference type="AlphaFoldDB" id="A0A368KMW3"/>
<proteinExistence type="predicted"/>
<evidence type="ECO:0000313" key="1">
    <source>
        <dbReference type="EMBL" id="RCS43990.1"/>
    </source>
</evidence>
<organism evidence="1 2">
    <name type="scientific">Bremerella cremea</name>
    <dbReference type="NCBI Taxonomy" id="1031537"/>
    <lineage>
        <taxon>Bacteria</taxon>
        <taxon>Pseudomonadati</taxon>
        <taxon>Planctomycetota</taxon>
        <taxon>Planctomycetia</taxon>
        <taxon>Pirellulales</taxon>
        <taxon>Pirellulaceae</taxon>
        <taxon>Bremerella</taxon>
    </lineage>
</organism>